<dbReference type="CDD" id="cd06261">
    <property type="entry name" value="TM_PBP2"/>
    <property type="match status" value="1"/>
</dbReference>
<evidence type="ECO:0000259" key="8">
    <source>
        <dbReference type="PROSITE" id="PS50928"/>
    </source>
</evidence>
<sequence>MSTKATSAQIISIVQHEQAPRPEAELFSESGVNVNDERVSKDSFLSRFVSSRVLGWTVLCVLLALWQVSAWIRYNPTVSSPIQIGQTLGEELAGGALLWALLDTLRLLVIGFAIAAPFGIALGFLMGRVRFFWALLEPVVEIARAKPTTAIIPVLILFFGIGDTMKILVFLLSAIFPLLMTSYAGAQSLSKTLRETAQTFKLSWFQTQIEVALPAALPYILVGMRQALGTSLMMSVVVGMVAGNDGIGFYILEAQQSFNIRKLLAATVLVAAVGYLINSLFLMLEKRFTRAGHTPN</sequence>
<dbReference type="PANTHER" id="PTHR30151:SF16">
    <property type="entry name" value="ABC TRANSPORTER PERMEASE PROTEIN"/>
    <property type="match status" value="1"/>
</dbReference>
<dbReference type="SUPFAM" id="SSF161098">
    <property type="entry name" value="MetI-like"/>
    <property type="match status" value="1"/>
</dbReference>
<feature type="transmembrane region" description="Helical" evidence="7">
    <location>
        <begin position="53"/>
        <end position="72"/>
    </location>
</feature>
<keyword evidence="3" id="KW-1003">Cell membrane</keyword>
<keyword evidence="6 7" id="KW-0472">Membrane</keyword>
<keyword evidence="5 7" id="KW-1133">Transmembrane helix</keyword>
<feature type="domain" description="ABC transmembrane type-1" evidence="8">
    <location>
        <begin position="101"/>
        <end position="281"/>
    </location>
</feature>
<dbReference type="EMBL" id="JAVDQT010000007">
    <property type="protein sequence ID" value="MDR6433904.1"/>
    <property type="molecule type" value="Genomic_DNA"/>
</dbReference>
<gene>
    <name evidence="9" type="ORF">J2782_003650</name>
</gene>
<dbReference type="Gene3D" id="1.10.3720.10">
    <property type="entry name" value="MetI-like"/>
    <property type="match status" value="1"/>
</dbReference>
<dbReference type="PANTHER" id="PTHR30151">
    <property type="entry name" value="ALKANE SULFONATE ABC TRANSPORTER-RELATED, MEMBRANE SUBUNIT"/>
    <property type="match status" value="1"/>
</dbReference>
<comment type="caution">
    <text evidence="9">The sequence shown here is derived from an EMBL/GenBank/DDBJ whole genome shotgun (WGS) entry which is preliminary data.</text>
</comment>
<dbReference type="Pfam" id="PF00528">
    <property type="entry name" value="BPD_transp_1"/>
    <property type="match status" value="1"/>
</dbReference>
<dbReference type="RefSeq" id="WP_310015056.1">
    <property type="nucleotide sequence ID" value="NZ_JAVDQT010000007.1"/>
</dbReference>
<evidence type="ECO:0000256" key="3">
    <source>
        <dbReference type="ARBA" id="ARBA00022475"/>
    </source>
</evidence>
<name>A0ABU1MCY1_9HYPH</name>
<keyword evidence="2 7" id="KW-0813">Transport</keyword>
<feature type="transmembrane region" description="Helical" evidence="7">
    <location>
        <begin position="167"/>
        <end position="186"/>
    </location>
</feature>
<feature type="transmembrane region" description="Helical" evidence="7">
    <location>
        <begin position="107"/>
        <end position="127"/>
    </location>
</feature>
<dbReference type="InterPro" id="IPR000515">
    <property type="entry name" value="MetI-like"/>
</dbReference>
<organism evidence="9 10">
    <name type="scientific">Brucella pseudogrignonensis</name>
    <dbReference type="NCBI Taxonomy" id="419475"/>
    <lineage>
        <taxon>Bacteria</taxon>
        <taxon>Pseudomonadati</taxon>
        <taxon>Pseudomonadota</taxon>
        <taxon>Alphaproteobacteria</taxon>
        <taxon>Hyphomicrobiales</taxon>
        <taxon>Brucellaceae</taxon>
        <taxon>Brucella/Ochrobactrum group</taxon>
        <taxon>Brucella</taxon>
    </lineage>
</organism>
<evidence type="ECO:0000256" key="4">
    <source>
        <dbReference type="ARBA" id="ARBA00022692"/>
    </source>
</evidence>
<dbReference type="Proteomes" id="UP001184614">
    <property type="component" value="Unassembled WGS sequence"/>
</dbReference>
<reference evidence="9 10" key="1">
    <citation type="submission" date="2023-07" db="EMBL/GenBank/DDBJ databases">
        <title>Sorghum-associated microbial communities from plants grown in Nebraska, USA.</title>
        <authorList>
            <person name="Schachtman D."/>
        </authorList>
    </citation>
    <scope>NUCLEOTIDE SEQUENCE [LARGE SCALE GENOMIC DNA]</scope>
    <source>
        <strain evidence="9 10">DS1730</strain>
    </source>
</reference>
<evidence type="ECO:0000256" key="7">
    <source>
        <dbReference type="RuleBase" id="RU363032"/>
    </source>
</evidence>
<evidence type="ECO:0000313" key="9">
    <source>
        <dbReference type="EMBL" id="MDR6433904.1"/>
    </source>
</evidence>
<keyword evidence="4 7" id="KW-0812">Transmembrane</keyword>
<comment type="similarity">
    <text evidence="7">Belongs to the binding-protein-dependent transport system permease family.</text>
</comment>
<evidence type="ECO:0000256" key="5">
    <source>
        <dbReference type="ARBA" id="ARBA00022989"/>
    </source>
</evidence>
<feature type="transmembrane region" description="Helical" evidence="7">
    <location>
        <begin position="263"/>
        <end position="284"/>
    </location>
</feature>
<keyword evidence="10" id="KW-1185">Reference proteome</keyword>
<dbReference type="InterPro" id="IPR035906">
    <property type="entry name" value="MetI-like_sf"/>
</dbReference>
<accession>A0ABU1MCY1</accession>
<evidence type="ECO:0000256" key="1">
    <source>
        <dbReference type="ARBA" id="ARBA00004651"/>
    </source>
</evidence>
<evidence type="ECO:0000256" key="2">
    <source>
        <dbReference type="ARBA" id="ARBA00022448"/>
    </source>
</evidence>
<dbReference type="PROSITE" id="PS50928">
    <property type="entry name" value="ABC_TM1"/>
    <property type="match status" value="1"/>
</dbReference>
<evidence type="ECO:0000256" key="6">
    <source>
        <dbReference type="ARBA" id="ARBA00023136"/>
    </source>
</evidence>
<proteinExistence type="inferred from homology"/>
<feature type="transmembrane region" description="Helical" evidence="7">
    <location>
        <begin position="232"/>
        <end position="251"/>
    </location>
</feature>
<protein>
    <submittedName>
        <fullName evidence="9">ABC-type nitrate/sulfonate/bicarbonate transport system permease component</fullName>
    </submittedName>
</protein>
<comment type="subcellular location">
    <subcellularLocation>
        <location evidence="1 7">Cell membrane</location>
        <topology evidence="1 7">Multi-pass membrane protein</topology>
    </subcellularLocation>
</comment>
<evidence type="ECO:0000313" key="10">
    <source>
        <dbReference type="Proteomes" id="UP001184614"/>
    </source>
</evidence>